<dbReference type="PRINTS" id="PR00111">
    <property type="entry name" value="ABHYDROLASE"/>
</dbReference>
<dbReference type="Gene3D" id="3.40.50.1820">
    <property type="entry name" value="alpha/beta hydrolase"/>
    <property type="match status" value="1"/>
</dbReference>
<keyword evidence="3" id="KW-1185">Reference proteome</keyword>
<organism evidence="2 3">
    <name type="scientific">Methylobacterium terricola</name>
    <dbReference type="NCBI Taxonomy" id="2583531"/>
    <lineage>
        <taxon>Bacteria</taxon>
        <taxon>Pseudomonadati</taxon>
        <taxon>Pseudomonadota</taxon>
        <taxon>Alphaproteobacteria</taxon>
        <taxon>Hyphomicrobiales</taxon>
        <taxon>Methylobacteriaceae</taxon>
        <taxon>Methylobacterium</taxon>
    </lineage>
</organism>
<gene>
    <name evidence="2" type="ORF">FF100_25225</name>
</gene>
<proteinExistence type="predicted"/>
<evidence type="ECO:0000313" key="2">
    <source>
        <dbReference type="EMBL" id="TNC09895.1"/>
    </source>
</evidence>
<accession>A0A5C4LEA8</accession>
<dbReference type="OrthoDB" id="9815441at2"/>
<dbReference type="Proteomes" id="UP000305267">
    <property type="component" value="Unassembled WGS sequence"/>
</dbReference>
<name>A0A5C4LEA8_9HYPH</name>
<comment type="caution">
    <text evidence="2">The sequence shown here is derived from an EMBL/GenBank/DDBJ whole genome shotgun (WGS) entry which is preliminary data.</text>
</comment>
<dbReference type="InterPro" id="IPR029058">
    <property type="entry name" value="AB_hydrolase_fold"/>
</dbReference>
<keyword evidence="2" id="KW-0378">Hydrolase</keyword>
<evidence type="ECO:0000259" key="1">
    <source>
        <dbReference type="Pfam" id="PF00561"/>
    </source>
</evidence>
<dbReference type="InterPro" id="IPR000639">
    <property type="entry name" value="Epox_hydrolase-like"/>
</dbReference>
<dbReference type="PANTHER" id="PTHR43689:SF8">
    <property type="entry name" value="ALPHA_BETA-HYDROLASES SUPERFAMILY PROTEIN"/>
    <property type="match status" value="1"/>
</dbReference>
<dbReference type="GO" id="GO:0016787">
    <property type="term" value="F:hydrolase activity"/>
    <property type="evidence" value="ECO:0007669"/>
    <property type="project" value="UniProtKB-KW"/>
</dbReference>
<dbReference type="EMBL" id="VDDA01000015">
    <property type="protein sequence ID" value="TNC09895.1"/>
    <property type="molecule type" value="Genomic_DNA"/>
</dbReference>
<dbReference type="RefSeq" id="WP_139038522.1">
    <property type="nucleotide sequence ID" value="NZ_VDDA01000015.1"/>
</dbReference>
<dbReference type="InterPro" id="IPR000073">
    <property type="entry name" value="AB_hydrolase_1"/>
</dbReference>
<dbReference type="Pfam" id="PF00561">
    <property type="entry name" value="Abhydrolase_1"/>
    <property type="match status" value="1"/>
</dbReference>
<dbReference type="SUPFAM" id="SSF53474">
    <property type="entry name" value="alpha/beta-Hydrolases"/>
    <property type="match status" value="1"/>
</dbReference>
<dbReference type="AlphaFoldDB" id="A0A5C4LEA8"/>
<dbReference type="PANTHER" id="PTHR43689">
    <property type="entry name" value="HYDROLASE"/>
    <property type="match status" value="1"/>
</dbReference>
<protein>
    <submittedName>
        <fullName evidence="2">Alpha/beta hydrolase</fullName>
    </submittedName>
</protein>
<feature type="domain" description="AB hydrolase-1" evidence="1">
    <location>
        <begin position="69"/>
        <end position="308"/>
    </location>
</feature>
<evidence type="ECO:0000313" key="3">
    <source>
        <dbReference type="Proteomes" id="UP000305267"/>
    </source>
</evidence>
<reference evidence="2 3" key="1">
    <citation type="submission" date="2019-06" db="EMBL/GenBank/DDBJ databases">
        <title>Genome of Methylobacterium sp. 17Sr1-39.</title>
        <authorList>
            <person name="Seo T."/>
        </authorList>
    </citation>
    <scope>NUCLEOTIDE SEQUENCE [LARGE SCALE GENOMIC DNA]</scope>
    <source>
        <strain evidence="2 3">17Sr1-39</strain>
    </source>
</reference>
<dbReference type="PRINTS" id="PR00412">
    <property type="entry name" value="EPOXHYDRLASE"/>
</dbReference>
<sequence>MPAQPHSPPPSPTLSPAAGVALAGAALLGAGVVENGRRARAAERATPPVGRFVEVGGTRLHVLERGRGPALVLLHGNGSLIQDWLVSGLVDRAAETHRVVVVDRPGFGYSERPRSRIWTPAMQAGLIRGALHSLGVDEAVVLGHSWGAQVAIALAVQDPARVRALILESGYYFPSPRIDSLLFAPQSLPGLGDILSHTVAPVTSRLLWPRILDRLFGPAPVPARFARDFPVEMVLRPSQLRSAAAESVLLVPDAFALRPHYAALRMPVTILSGTGDRLLSHADQAVALHHHIPGSRLVAVAGAGHMLHQTAPDRVLAALSTAPCERRSPL</sequence>